<evidence type="ECO:0000313" key="4">
    <source>
        <dbReference type="Proteomes" id="UP000291422"/>
    </source>
</evidence>
<evidence type="ECO:0000256" key="1">
    <source>
        <dbReference type="SAM" id="MobiDB-lite"/>
    </source>
</evidence>
<organism evidence="3 4">
    <name type="scientific">Alternaria alternata</name>
    <name type="common">Alternaria rot fungus</name>
    <name type="synonym">Torula alternata</name>
    <dbReference type="NCBI Taxonomy" id="5599"/>
    <lineage>
        <taxon>Eukaryota</taxon>
        <taxon>Fungi</taxon>
        <taxon>Dikarya</taxon>
        <taxon>Ascomycota</taxon>
        <taxon>Pezizomycotina</taxon>
        <taxon>Dothideomycetes</taxon>
        <taxon>Pleosporomycetidae</taxon>
        <taxon>Pleosporales</taxon>
        <taxon>Pleosporineae</taxon>
        <taxon>Pleosporaceae</taxon>
        <taxon>Alternaria</taxon>
        <taxon>Alternaria sect. Alternaria</taxon>
        <taxon>Alternaria alternata complex</taxon>
    </lineage>
</organism>
<proteinExistence type="predicted"/>
<protein>
    <recommendedName>
        <fullName evidence="2">Heterokaryon incompatibility domain-containing protein</fullName>
    </recommendedName>
</protein>
<feature type="compositionally biased region" description="Polar residues" evidence="1">
    <location>
        <begin position="94"/>
        <end position="106"/>
    </location>
</feature>
<dbReference type="EMBL" id="PDXD01000014">
    <property type="protein sequence ID" value="RYN75407.1"/>
    <property type="molecule type" value="Genomic_DNA"/>
</dbReference>
<dbReference type="Pfam" id="PF26639">
    <property type="entry name" value="Het-6_barrel"/>
    <property type="match status" value="1"/>
</dbReference>
<feature type="compositionally biased region" description="Polar residues" evidence="1">
    <location>
        <begin position="33"/>
        <end position="44"/>
    </location>
</feature>
<accession>A0A4Q4NGT1</accession>
<dbReference type="Proteomes" id="UP000291422">
    <property type="component" value="Unassembled WGS sequence"/>
</dbReference>
<name>A0A4Q4NGT1_ALTAL</name>
<dbReference type="PANTHER" id="PTHR24148">
    <property type="entry name" value="ANKYRIN REPEAT DOMAIN-CONTAINING PROTEIN 39 HOMOLOG-RELATED"/>
    <property type="match status" value="1"/>
</dbReference>
<reference evidence="4" key="1">
    <citation type="journal article" date="2019" name="bioRxiv">
        <title>Genomics, evolutionary history and diagnostics of the Alternaria alternata species group including apple and Asian pear pathotypes.</title>
        <authorList>
            <person name="Armitage A.D."/>
            <person name="Cockerton H.M."/>
            <person name="Sreenivasaprasad S."/>
            <person name="Woodhall J.W."/>
            <person name="Lane C.R."/>
            <person name="Harrison R.J."/>
            <person name="Clarkson J.P."/>
        </authorList>
    </citation>
    <scope>NUCLEOTIDE SEQUENCE [LARGE SCALE GENOMIC DNA]</scope>
    <source>
        <strain evidence="4">FERA 1177</strain>
    </source>
</reference>
<sequence>MPRKNQAPKPTRKRKRSKALDEPIEPLQKSTRRSTASDQLTGGPQSPPCTPPSIGRPKASVRVSATESTSRLRQLVAVASRGIAAMEPEAEVDTTPSTPQTHTRSNIRSDEPTNEPEEIYMTPPVTLPKISWAPRSAVPINRLGFITPKSEPSSSSKGTNWAEVLGQVSKLYSYQRISKDRVRLLLIKPGTFEEQINASLLVVSDDQLGSESFPYSALSYNWGNSEDDCTIVIQDDPASSPVKSIDEAVDVLRVVTQDKMMKIKPNLYEALRHLRKENQIVALWVDALCINQFDINEKEEQVLKMAQIYRKAYNVNVWLGSANPGDLVSNRAMAFIPKVINPDNHAALLANDAYIEDWASLYELLKWSWFSRRWVIQELAFAQSASVHCGKHVRDWSDFQTAIAIFHRHFDGLKARLMMHYESSQVKRSHQDDDSTLEIEHLGAKLLVDMTSTLFRKRPDGSLESTRGLENLVCSLSGFDTSDPRDTINAFRSISKEMNRYDQRVAGAHNPPPAPNYGKDLFEIYRDFVQWVVKTTGSLDIICRHWALKERKEPTPTTPRLVQLPSWILFVEDSAWGKGEDLFRGRKAGDSFVGLPGSNNYNACGSHRKHAVVEFPQSPIHHGSTASTQVTHDMSMRVKGVMIGTVSFRTDPFPDGVITRDCLEGLGWRFDKDAKEIDEVPAQLWQTLVADRDPYGNAPPHWYKAACQHCLSYQTNNGHMNISTILRRNLQVGFQNIVHDYLRRVRAVTWNRSFLKGDPICNATSGTCEPYQHDKLVGFGPPKTEKGDVIAILYGCSVPVVLRPTESSSGEHLGYRFVGEAYIYGKMDDEAFGVHCKEETFKLL</sequence>
<gene>
    <name evidence="3" type="ORF">AA0117_g6352</name>
</gene>
<feature type="domain" description="Heterokaryon incompatibility" evidence="2">
    <location>
        <begin position="215"/>
        <end position="378"/>
    </location>
</feature>
<dbReference type="AlphaFoldDB" id="A0A4Q4NGT1"/>
<dbReference type="Pfam" id="PF06985">
    <property type="entry name" value="HET"/>
    <property type="match status" value="1"/>
</dbReference>
<dbReference type="PANTHER" id="PTHR24148:SF64">
    <property type="entry name" value="HETEROKARYON INCOMPATIBILITY DOMAIN-CONTAINING PROTEIN"/>
    <property type="match status" value="1"/>
</dbReference>
<evidence type="ECO:0000259" key="2">
    <source>
        <dbReference type="Pfam" id="PF06985"/>
    </source>
</evidence>
<feature type="region of interest" description="Disordered" evidence="1">
    <location>
        <begin position="1"/>
        <end position="70"/>
    </location>
</feature>
<dbReference type="InterPro" id="IPR052895">
    <property type="entry name" value="HetReg/Transcr_Mod"/>
</dbReference>
<comment type="caution">
    <text evidence="3">The sequence shown here is derived from an EMBL/GenBank/DDBJ whole genome shotgun (WGS) entry which is preliminary data.</text>
</comment>
<feature type="region of interest" description="Disordered" evidence="1">
    <location>
        <begin position="86"/>
        <end position="120"/>
    </location>
</feature>
<dbReference type="InterPro" id="IPR010730">
    <property type="entry name" value="HET"/>
</dbReference>
<dbReference type="VEuPathDB" id="FungiDB:CC77DRAFT_944246"/>
<evidence type="ECO:0000313" key="3">
    <source>
        <dbReference type="EMBL" id="RYN75407.1"/>
    </source>
</evidence>